<dbReference type="InterPro" id="IPR010987">
    <property type="entry name" value="Glutathione-S-Trfase_C-like"/>
</dbReference>
<sequence length="215" mass="23002">MILYGHWRSLAAMRVRIALALKGLAYEERSIDILGGGQFAPGFLALNPQAAVPALEAGDGPPLFQSLAILEWLEETHPAPPLLPKDARGRARVRALALISAADSHPLLVPRVRDRLARQFGAGEAAITAWSVHWMATGLRATEAHLARDAVPGPWSHGGAPTLADLFLYSLYAGYEQRGGSLDGMPNIARVVAACEADPCFTAAHPLRQPGAPRR</sequence>
<evidence type="ECO:0000259" key="2">
    <source>
        <dbReference type="PROSITE" id="PS50404"/>
    </source>
</evidence>
<dbReference type="Gene3D" id="3.40.30.10">
    <property type="entry name" value="Glutaredoxin"/>
    <property type="match status" value="1"/>
</dbReference>
<evidence type="ECO:0000313" key="4">
    <source>
        <dbReference type="EMBL" id="MBC4013980.1"/>
    </source>
</evidence>
<dbReference type="SUPFAM" id="SSF47616">
    <property type="entry name" value="GST C-terminal domain-like"/>
    <property type="match status" value="1"/>
</dbReference>
<dbReference type="AlphaFoldDB" id="A0A9X0QV23"/>
<feature type="domain" description="GST N-terminal" evidence="2">
    <location>
        <begin position="1"/>
        <end position="81"/>
    </location>
</feature>
<dbReference type="RefSeq" id="WP_186768739.1">
    <property type="nucleotide sequence ID" value="NZ_JACOMF010000001.1"/>
</dbReference>
<evidence type="ECO:0000259" key="3">
    <source>
        <dbReference type="PROSITE" id="PS50405"/>
    </source>
</evidence>
<dbReference type="SUPFAM" id="SSF52833">
    <property type="entry name" value="Thioredoxin-like"/>
    <property type="match status" value="1"/>
</dbReference>
<name>A0A9X0QV23_9PROT</name>
<keyword evidence="5" id="KW-1185">Reference proteome</keyword>
<gene>
    <name evidence="4" type="primary">maiA</name>
    <name evidence="4" type="ORF">H7965_01480</name>
</gene>
<evidence type="ECO:0000256" key="1">
    <source>
        <dbReference type="ARBA" id="ARBA00010007"/>
    </source>
</evidence>
<dbReference type="InterPro" id="IPR005955">
    <property type="entry name" value="GST_Zeta"/>
</dbReference>
<dbReference type="PANTHER" id="PTHR42673:SF21">
    <property type="entry name" value="GLUTATHIONE S-TRANSFERASE YFCF"/>
    <property type="match status" value="1"/>
</dbReference>
<dbReference type="PANTHER" id="PTHR42673">
    <property type="entry name" value="MALEYLACETOACETATE ISOMERASE"/>
    <property type="match status" value="1"/>
</dbReference>
<dbReference type="SFLD" id="SFLDS00019">
    <property type="entry name" value="Glutathione_Transferase_(cytos"/>
    <property type="match status" value="1"/>
</dbReference>
<dbReference type="EMBL" id="JACOMF010000001">
    <property type="protein sequence ID" value="MBC4013980.1"/>
    <property type="molecule type" value="Genomic_DNA"/>
</dbReference>
<dbReference type="PROSITE" id="PS50405">
    <property type="entry name" value="GST_CTER"/>
    <property type="match status" value="1"/>
</dbReference>
<dbReference type="SFLD" id="SFLDG00358">
    <property type="entry name" value="Main_(cytGST)"/>
    <property type="match status" value="1"/>
</dbReference>
<dbReference type="Pfam" id="PF02798">
    <property type="entry name" value="GST_N"/>
    <property type="match status" value="1"/>
</dbReference>
<protein>
    <submittedName>
        <fullName evidence="4">Maleylacetoacetate isomerase</fullName>
        <ecNumber evidence="4">5.2.1.2</ecNumber>
    </submittedName>
</protein>
<dbReference type="GO" id="GO:0016034">
    <property type="term" value="F:maleylacetoacetate isomerase activity"/>
    <property type="evidence" value="ECO:0007669"/>
    <property type="project" value="UniProtKB-EC"/>
</dbReference>
<keyword evidence="4" id="KW-0413">Isomerase</keyword>
<dbReference type="InterPro" id="IPR036282">
    <property type="entry name" value="Glutathione-S-Trfase_C_sf"/>
</dbReference>
<dbReference type="Proteomes" id="UP000600101">
    <property type="component" value="Unassembled WGS sequence"/>
</dbReference>
<reference evidence="4" key="1">
    <citation type="submission" date="2020-08" db="EMBL/GenBank/DDBJ databases">
        <authorList>
            <person name="Hu Y."/>
            <person name="Nguyen S.V."/>
            <person name="Li F."/>
            <person name="Fanning S."/>
        </authorList>
    </citation>
    <scope>NUCLEOTIDE SEQUENCE</scope>
    <source>
        <strain evidence="4">SYSU D8009</strain>
    </source>
</reference>
<dbReference type="PROSITE" id="PS50404">
    <property type="entry name" value="GST_NTER"/>
    <property type="match status" value="1"/>
</dbReference>
<dbReference type="Gene3D" id="1.20.1050.10">
    <property type="match status" value="1"/>
</dbReference>
<dbReference type="GO" id="GO:0006559">
    <property type="term" value="P:L-phenylalanine catabolic process"/>
    <property type="evidence" value="ECO:0007669"/>
    <property type="project" value="TreeGrafter"/>
</dbReference>
<accession>A0A9X0QV23</accession>
<dbReference type="EC" id="5.2.1.2" evidence="4"/>
<dbReference type="InterPro" id="IPR004045">
    <property type="entry name" value="Glutathione_S-Trfase_N"/>
</dbReference>
<organism evidence="4 5">
    <name type="scientific">Siccirubricoccus deserti</name>
    <dbReference type="NCBI Taxonomy" id="2013562"/>
    <lineage>
        <taxon>Bacteria</taxon>
        <taxon>Pseudomonadati</taxon>
        <taxon>Pseudomonadota</taxon>
        <taxon>Alphaproteobacteria</taxon>
        <taxon>Acetobacterales</taxon>
        <taxon>Roseomonadaceae</taxon>
        <taxon>Siccirubricoccus</taxon>
    </lineage>
</organism>
<dbReference type="GO" id="GO:0004364">
    <property type="term" value="F:glutathione transferase activity"/>
    <property type="evidence" value="ECO:0007669"/>
    <property type="project" value="TreeGrafter"/>
</dbReference>
<dbReference type="InterPro" id="IPR040079">
    <property type="entry name" value="Glutathione_S-Trfase"/>
</dbReference>
<dbReference type="GO" id="GO:0005737">
    <property type="term" value="C:cytoplasm"/>
    <property type="evidence" value="ECO:0007669"/>
    <property type="project" value="InterPro"/>
</dbReference>
<dbReference type="NCBIfam" id="TIGR01262">
    <property type="entry name" value="maiA"/>
    <property type="match status" value="1"/>
</dbReference>
<feature type="domain" description="GST C-terminal" evidence="3">
    <location>
        <begin position="86"/>
        <end position="214"/>
    </location>
</feature>
<comment type="similarity">
    <text evidence="1">Belongs to the GST superfamily. Zeta family.</text>
</comment>
<proteinExistence type="inferred from homology"/>
<dbReference type="InterPro" id="IPR036249">
    <property type="entry name" value="Thioredoxin-like_sf"/>
</dbReference>
<dbReference type="GO" id="GO:0006749">
    <property type="term" value="P:glutathione metabolic process"/>
    <property type="evidence" value="ECO:0007669"/>
    <property type="project" value="TreeGrafter"/>
</dbReference>
<comment type="caution">
    <text evidence="4">The sequence shown here is derived from an EMBL/GenBank/DDBJ whole genome shotgun (WGS) entry which is preliminary data.</text>
</comment>
<evidence type="ECO:0000313" key="5">
    <source>
        <dbReference type="Proteomes" id="UP000600101"/>
    </source>
</evidence>